<evidence type="ECO:0000256" key="1">
    <source>
        <dbReference type="SAM" id="Phobius"/>
    </source>
</evidence>
<dbReference type="EMBL" id="FOMH01000004">
    <property type="protein sequence ID" value="SFD09596.1"/>
    <property type="molecule type" value="Genomic_DNA"/>
</dbReference>
<feature type="transmembrane region" description="Helical" evidence="1">
    <location>
        <begin position="7"/>
        <end position="25"/>
    </location>
</feature>
<dbReference type="STRING" id="739143.SAMN05216297_104180"/>
<keyword evidence="1" id="KW-1133">Transmembrane helix</keyword>
<dbReference type="AlphaFoldDB" id="A0A1I1PIT9"/>
<keyword evidence="1" id="KW-0812">Transmembrane</keyword>
<sequence>MENKNNAPIFALRIVAIIVGIALYKQFDFQTMQFEKPALAAVYAITFLFSVYVIIKDFRKKRSEK</sequence>
<evidence type="ECO:0000313" key="3">
    <source>
        <dbReference type="Proteomes" id="UP000199672"/>
    </source>
</evidence>
<evidence type="ECO:0000313" key="2">
    <source>
        <dbReference type="EMBL" id="SFD09596.1"/>
    </source>
</evidence>
<organism evidence="2 3">
    <name type="scientific">Flavobacterium phragmitis</name>
    <dbReference type="NCBI Taxonomy" id="739143"/>
    <lineage>
        <taxon>Bacteria</taxon>
        <taxon>Pseudomonadati</taxon>
        <taxon>Bacteroidota</taxon>
        <taxon>Flavobacteriia</taxon>
        <taxon>Flavobacteriales</taxon>
        <taxon>Flavobacteriaceae</taxon>
        <taxon>Flavobacterium</taxon>
    </lineage>
</organism>
<proteinExistence type="predicted"/>
<dbReference type="RefSeq" id="WP_091492583.1">
    <property type="nucleotide sequence ID" value="NZ_FOMH01000004.1"/>
</dbReference>
<feature type="transmembrane region" description="Helical" evidence="1">
    <location>
        <begin position="37"/>
        <end position="55"/>
    </location>
</feature>
<keyword evidence="3" id="KW-1185">Reference proteome</keyword>
<evidence type="ECO:0008006" key="4">
    <source>
        <dbReference type="Google" id="ProtNLM"/>
    </source>
</evidence>
<reference evidence="3" key="1">
    <citation type="submission" date="2016-10" db="EMBL/GenBank/DDBJ databases">
        <authorList>
            <person name="Varghese N."/>
            <person name="Submissions S."/>
        </authorList>
    </citation>
    <scope>NUCLEOTIDE SEQUENCE [LARGE SCALE GENOMIC DNA]</scope>
    <source>
        <strain evidence="3">CGMCC 1.10370</strain>
    </source>
</reference>
<protein>
    <recommendedName>
        <fullName evidence="4">ATP synthase protein I</fullName>
    </recommendedName>
</protein>
<dbReference type="Proteomes" id="UP000199672">
    <property type="component" value="Unassembled WGS sequence"/>
</dbReference>
<accession>A0A1I1PIT9</accession>
<gene>
    <name evidence="2" type="ORF">SAMN05216297_104180</name>
</gene>
<dbReference type="OrthoDB" id="966098at2"/>
<keyword evidence="1" id="KW-0472">Membrane</keyword>
<name>A0A1I1PIT9_9FLAO</name>